<dbReference type="Gene3D" id="1.10.10.10">
    <property type="entry name" value="Winged helix-like DNA-binding domain superfamily/Winged helix DNA-binding domain"/>
    <property type="match status" value="1"/>
</dbReference>
<dbReference type="SUPFAM" id="SSF46785">
    <property type="entry name" value="Winged helix' DNA-binding domain"/>
    <property type="match status" value="1"/>
</dbReference>
<evidence type="ECO:0000313" key="6">
    <source>
        <dbReference type="Proteomes" id="UP000185207"/>
    </source>
</evidence>
<evidence type="ECO:0000256" key="1">
    <source>
        <dbReference type="ARBA" id="ARBA00023015"/>
    </source>
</evidence>
<name>A0A1N6ENZ6_9FLAO</name>
<dbReference type="OrthoDB" id="5327581at2"/>
<dbReference type="RefSeq" id="WP_074233545.1">
    <property type="nucleotide sequence ID" value="NZ_FSRK01000001.1"/>
</dbReference>
<keyword evidence="3" id="KW-0804">Transcription</keyword>
<evidence type="ECO:0000313" key="5">
    <source>
        <dbReference type="EMBL" id="SIN84735.1"/>
    </source>
</evidence>
<dbReference type="GO" id="GO:0003677">
    <property type="term" value="F:DNA binding"/>
    <property type="evidence" value="ECO:0007669"/>
    <property type="project" value="UniProtKB-KW"/>
</dbReference>
<reference evidence="6" key="1">
    <citation type="submission" date="2016-11" db="EMBL/GenBank/DDBJ databases">
        <authorList>
            <person name="Varghese N."/>
            <person name="Submissions S."/>
        </authorList>
    </citation>
    <scope>NUCLEOTIDE SEQUENCE [LARGE SCALE GENOMIC DNA]</scope>
    <source>
        <strain evidence="6">DSM 27623</strain>
    </source>
</reference>
<organism evidence="5 6">
    <name type="scientific">Epilithonimonas zeae</name>
    <dbReference type="NCBI Taxonomy" id="1416779"/>
    <lineage>
        <taxon>Bacteria</taxon>
        <taxon>Pseudomonadati</taxon>
        <taxon>Bacteroidota</taxon>
        <taxon>Flavobacteriia</taxon>
        <taxon>Flavobacteriales</taxon>
        <taxon>Weeksellaceae</taxon>
        <taxon>Chryseobacterium group</taxon>
        <taxon>Epilithonimonas</taxon>
    </lineage>
</organism>
<dbReference type="PROSITE" id="PS01117">
    <property type="entry name" value="HTH_MARR_1"/>
    <property type="match status" value="1"/>
</dbReference>
<proteinExistence type="predicted"/>
<dbReference type="SMART" id="SM00347">
    <property type="entry name" value="HTH_MARR"/>
    <property type="match status" value="1"/>
</dbReference>
<dbReference type="GO" id="GO:0003700">
    <property type="term" value="F:DNA-binding transcription factor activity"/>
    <property type="evidence" value="ECO:0007669"/>
    <property type="project" value="InterPro"/>
</dbReference>
<dbReference type="InterPro" id="IPR036388">
    <property type="entry name" value="WH-like_DNA-bd_sf"/>
</dbReference>
<dbReference type="InterPro" id="IPR036390">
    <property type="entry name" value="WH_DNA-bd_sf"/>
</dbReference>
<keyword evidence="1" id="KW-0805">Transcription regulation</keyword>
<accession>A0A1N6ENZ6</accession>
<dbReference type="EMBL" id="FSRK01000001">
    <property type="protein sequence ID" value="SIN84735.1"/>
    <property type="molecule type" value="Genomic_DNA"/>
</dbReference>
<keyword evidence="2 5" id="KW-0238">DNA-binding</keyword>
<dbReference type="PANTHER" id="PTHR42756">
    <property type="entry name" value="TRANSCRIPTIONAL REGULATOR, MARR"/>
    <property type="match status" value="1"/>
</dbReference>
<evidence type="ECO:0000259" key="4">
    <source>
        <dbReference type="PROSITE" id="PS50995"/>
    </source>
</evidence>
<dbReference type="Proteomes" id="UP000185207">
    <property type="component" value="Unassembled WGS sequence"/>
</dbReference>
<evidence type="ECO:0000256" key="2">
    <source>
        <dbReference type="ARBA" id="ARBA00023125"/>
    </source>
</evidence>
<dbReference type="Pfam" id="PF01047">
    <property type="entry name" value="MarR"/>
    <property type="match status" value="1"/>
</dbReference>
<dbReference type="AlphaFoldDB" id="A0A1N6ENZ6"/>
<dbReference type="PANTHER" id="PTHR42756:SF1">
    <property type="entry name" value="TRANSCRIPTIONAL REPRESSOR OF EMRAB OPERON"/>
    <property type="match status" value="1"/>
</dbReference>
<evidence type="ECO:0000256" key="3">
    <source>
        <dbReference type="ARBA" id="ARBA00023163"/>
    </source>
</evidence>
<sequence length="172" mass="19739">MEKLDSIIFYNIDKAIRAYRNYAQRQLKENGFNITIDQWLIIKAILENPEITQNEIGNLVFKDNASVTRIIELLVKSEFITREVHANDRRKTNLSVTKSGKEIIEKVQNLIENNRSVALENVSKSELEIMNSALLKISENCINTKINKTYPSAKSIKSARNKKSLLIKTTTQ</sequence>
<feature type="domain" description="HTH marR-type" evidence="4">
    <location>
        <begin position="5"/>
        <end position="139"/>
    </location>
</feature>
<dbReference type="PRINTS" id="PR00598">
    <property type="entry name" value="HTHMARR"/>
</dbReference>
<protein>
    <submittedName>
        <fullName evidence="5">DNA-binding transcriptional regulator, MarR family</fullName>
    </submittedName>
</protein>
<gene>
    <name evidence="5" type="ORF">SAMN05444409_0758</name>
</gene>
<keyword evidence="6" id="KW-1185">Reference proteome</keyword>
<dbReference type="InterPro" id="IPR000835">
    <property type="entry name" value="HTH_MarR-typ"/>
</dbReference>
<dbReference type="PROSITE" id="PS50995">
    <property type="entry name" value="HTH_MARR_2"/>
    <property type="match status" value="1"/>
</dbReference>
<dbReference type="InterPro" id="IPR023187">
    <property type="entry name" value="Tscrpt_reg_MarR-type_CS"/>
</dbReference>
<dbReference type="STRING" id="1416779.SAMN05444409_0758"/>